<proteinExistence type="predicted"/>
<organism evidence="1 2">
    <name type="scientific">Pollutimonas bauzanensis</name>
    <dbReference type="NCBI Taxonomy" id="658167"/>
    <lineage>
        <taxon>Bacteria</taxon>
        <taxon>Pseudomonadati</taxon>
        <taxon>Pseudomonadota</taxon>
        <taxon>Betaproteobacteria</taxon>
        <taxon>Burkholderiales</taxon>
        <taxon>Alcaligenaceae</taxon>
        <taxon>Pollutimonas</taxon>
    </lineage>
</organism>
<accession>A0A1M5X2I1</accession>
<evidence type="ECO:0000313" key="2">
    <source>
        <dbReference type="Proteomes" id="UP000184226"/>
    </source>
</evidence>
<dbReference type="RefSeq" id="WP_073103546.1">
    <property type="nucleotide sequence ID" value="NZ_FQXE01000006.1"/>
</dbReference>
<dbReference type="AlphaFoldDB" id="A0A1M5X2I1"/>
<gene>
    <name evidence="1" type="ORF">SAMN04488135_10693</name>
</gene>
<dbReference type="Proteomes" id="UP000184226">
    <property type="component" value="Unassembled WGS sequence"/>
</dbReference>
<sequence length="112" mass="12578">MRLFNLFLRRAGVQSSAAVRAPSSLSRLTVVCPRHLLADVRKQIYLDFEGAGLRVAKVLVDKARQHDMARACVTVNCPPELRPVLMSQARQLSSYPGVQQVQWGDRRHIALN</sequence>
<name>A0A1M5X2I1_9BURK</name>
<evidence type="ECO:0000313" key="1">
    <source>
        <dbReference type="EMBL" id="SHH93768.1"/>
    </source>
</evidence>
<dbReference type="STRING" id="658167.SAMN04488135_10693"/>
<protein>
    <submittedName>
        <fullName evidence="1">Uncharacterized protein</fullName>
    </submittedName>
</protein>
<keyword evidence="2" id="KW-1185">Reference proteome</keyword>
<dbReference type="EMBL" id="FQXE01000006">
    <property type="protein sequence ID" value="SHH93768.1"/>
    <property type="molecule type" value="Genomic_DNA"/>
</dbReference>
<reference evidence="1 2" key="1">
    <citation type="submission" date="2016-11" db="EMBL/GenBank/DDBJ databases">
        <authorList>
            <person name="Jaros S."/>
            <person name="Januszkiewicz K."/>
            <person name="Wedrychowicz H."/>
        </authorList>
    </citation>
    <scope>NUCLEOTIDE SEQUENCE [LARGE SCALE GENOMIC DNA]</scope>
    <source>
        <strain evidence="1 2">CGMCC 1.10190</strain>
    </source>
</reference>
<dbReference type="OrthoDB" id="8942629at2"/>